<name>A0A507AYQ7_9PEZI</name>
<dbReference type="GeneID" id="41975242"/>
<dbReference type="InParanoid" id="A0A507AYQ7"/>
<evidence type="ECO:0000256" key="1">
    <source>
        <dbReference type="SAM" id="MobiDB-lite"/>
    </source>
</evidence>
<feature type="compositionally biased region" description="Polar residues" evidence="1">
    <location>
        <begin position="275"/>
        <end position="287"/>
    </location>
</feature>
<feature type="compositionally biased region" description="Basic and acidic residues" evidence="1">
    <location>
        <begin position="297"/>
        <end position="310"/>
    </location>
</feature>
<accession>A0A507AYQ7</accession>
<feature type="region of interest" description="Disordered" evidence="1">
    <location>
        <begin position="271"/>
        <end position="330"/>
    </location>
</feature>
<keyword evidence="3" id="KW-1185">Reference proteome</keyword>
<comment type="caution">
    <text evidence="2">The sequence shown here is derived from an EMBL/GenBank/DDBJ whole genome shotgun (WGS) entry which is preliminary data.</text>
</comment>
<feature type="compositionally biased region" description="Basic and acidic residues" evidence="1">
    <location>
        <begin position="15"/>
        <end position="25"/>
    </location>
</feature>
<dbReference type="Proteomes" id="UP000319257">
    <property type="component" value="Unassembled WGS sequence"/>
</dbReference>
<organism evidence="2 3">
    <name type="scientific">Thyridium curvatum</name>
    <dbReference type="NCBI Taxonomy" id="1093900"/>
    <lineage>
        <taxon>Eukaryota</taxon>
        <taxon>Fungi</taxon>
        <taxon>Dikarya</taxon>
        <taxon>Ascomycota</taxon>
        <taxon>Pezizomycotina</taxon>
        <taxon>Sordariomycetes</taxon>
        <taxon>Sordariomycetidae</taxon>
        <taxon>Thyridiales</taxon>
        <taxon>Thyridiaceae</taxon>
        <taxon>Thyridium</taxon>
    </lineage>
</organism>
<reference evidence="2 3" key="1">
    <citation type="submission" date="2019-06" db="EMBL/GenBank/DDBJ databases">
        <title>Draft genome sequence of the filamentous fungus Phialemoniopsis curvata isolated from diesel fuel.</title>
        <authorList>
            <person name="Varaljay V.A."/>
            <person name="Lyon W.J."/>
            <person name="Crouch A.L."/>
            <person name="Drake C.E."/>
            <person name="Hollomon J.M."/>
            <person name="Nadeau L.J."/>
            <person name="Nunn H.S."/>
            <person name="Stevenson B.S."/>
            <person name="Bojanowski C.L."/>
            <person name="Crookes-Goodson W.J."/>
        </authorList>
    </citation>
    <scope>NUCLEOTIDE SEQUENCE [LARGE SCALE GENOMIC DNA]</scope>
    <source>
        <strain evidence="2 3">D216</strain>
    </source>
</reference>
<feature type="region of interest" description="Disordered" evidence="1">
    <location>
        <begin position="613"/>
        <end position="637"/>
    </location>
</feature>
<feature type="compositionally biased region" description="Polar residues" evidence="1">
    <location>
        <begin position="620"/>
        <end position="629"/>
    </location>
</feature>
<feature type="region of interest" description="Disordered" evidence="1">
    <location>
        <begin position="144"/>
        <end position="167"/>
    </location>
</feature>
<proteinExistence type="predicted"/>
<dbReference type="EMBL" id="SKBQ01000048">
    <property type="protein sequence ID" value="TPX11584.1"/>
    <property type="molecule type" value="Genomic_DNA"/>
</dbReference>
<sequence length="637" mass="70839">MAGNQQQTPLVPNEGGDRTNTDHVEQSATQGMPNEDACEQRHRHYDPAAQDLSDNQTCCAAAGSFGGYSCTDHTHHIDKGKGAAPASAQAYFSGRQITDWQNDQQSQHWFQLGHGTVDARESTQEHQRRAMRMIEEIDAILENMPRPSSGESQGRGHSNFEVPPRTEVDQNGQILSEMKGLREFSTAIDLRESQRVVPWRPPDTPGAEMSKPSVTNLLEEANLTALADYPSRRIIIVAELEVEYPQLHPFGNKADLTIHKLLRRWEGIRQHNQKEPQQSHCDNQGSDSPKKSGPSQEGKRTRRREDRPEDAGLLQKKQKQTSGPGSDRDFACPFIKRDLDRWWGTCCRFHTPKMSYVKQHIKRSHPSEPHVAEALAPRLKSAQPESEQWYSIFDILFPDQEPRPPSPYYVDLASMNLASLHSYIGSCEDLVIWESFSTVSSPTSTPTIPAIRRALNHFLEGYMTHKTTNDGGSIAQSRSTWIGPSTVPVIAGPTMSETSSSAQAFPVPHPPALNESEALGLSSMESTPHPSVGDLLVIDPRLLAINTTEAPSMDSPSFQVSEVLDSGENAVIPDHEPSAWEQDVVQSQHTFASSVSRSTQATFSDEFLQYDFDTRDLSNHDTAPSTPLTSDEDEKHD</sequence>
<gene>
    <name evidence="2" type="ORF">E0L32_007795</name>
</gene>
<feature type="region of interest" description="Disordered" evidence="1">
    <location>
        <begin position="1"/>
        <end position="41"/>
    </location>
</feature>
<dbReference type="AlphaFoldDB" id="A0A507AYQ7"/>
<dbReference type="RefSeq" id="XP_030993295.1">
    <property type="nucleotide sequence ID" value="XM_031142579.1"/>
</dbReference>
<dbReference type="PANTHER" id="PTHR38166">
    <property type="entry name" value="C2H2-TYPE DOMAIN-CONTAINING PROTEIN-RELATED"/>
    <property type="match status" value="1"/>
</dbReference>
<dbReference type="OrthoDB" id="5099460at2759"/>
<protein>
    <submittedName>
        <fullName evidence="2">Uncharacterized protein</fullName>
    </submittedName>
</protein>
<evidence type="ECO:0000313" key="3">
    <source>
        <dbReference type="Proteomes" id="UP000319257"/>
    </source>
</evidence>
<feature type="compositionally biased region" description="Polar residues" evidence="1">
    <location>
        <begin position="1"/>
        <end position="10"/>
    </location>
</feature>
<evidence type="ECO:0000313" key="2">
    <source>
        <dbReference type="EMBL" id="TPX11584.1"/>
    </source>
</evidence>
<dbReference type="PANTHER" id="PTHR38166:SF1">
    <property type="entry name" value="C2H2-TYPE DOMAIN-CONTAINING PROTEIN"/>
    <property type="match status" value="1"/>
</dbReference>